<keyword evidence="5 8" id="KW-0406">Ion transport</keyword>
<evidence type="ECO:0000256" key="8">
    <source>
        <dbReference type="RuleBase" id="RU003857"/>
    </source>
</evidence>
<dbReference type="EMBL" id="UZAH01029153">
    <property type="protein sequence ID" value="VDP04535.1"/>
    <property type="molecule type" value="Genomic_DNA"/>
</dbReference>
<dbReference type="PRINTS" id="PR01333">
    <property type="entry name" value="2POREKCHANEL"/>
</dbReference>
<name>A0A183G3J5_HELPZ</name>
<feature type="transmembrane region" description="Helical" evidence="9">
    <location>
        <begin position="223"/>
        <end position="245"/>
    </location>
</feature>
<keyword evidence="4 9" id="KW-1133">Transmembrane helix</keyword>
<sequence>MFKLYRRLKWVYQRFKLSAWVPFAALVSYTVFGAFLFKSFEMENDQRNREGNRPQLLKRTLASYWHPKFILRRSLALIKKEHAKEAIIWFLEHLNLTEVLNERTEDSPWTWLGSMFYAGQLYTTIGYGYPATSTAAGRVASIFYILFGIPIFLIILKVSDIREELENTVVLVSDALVELISDIGRVMSRGCRKLYKRLRTSRRKIADSKSNKVNARLHAENAFPIPIALSMLILWILFSAALFCYWESEWGYLTSVYFFFVSISTVGLGDIVFMNPDMMIFNFLLILIGLALLSMCFNLIQRLLRLRYYIQNLVGLVKGRNSDAWRSMELGVLPDARPYLPFRRTSS</sequence>
<proteinExistence type="inferred from homology"/>
<feature type="transmembrane region" description="Helical" evidence="9">
    <location>
        <begin position="279"/>
        <end position="300"/>
    </location>
</feature>
<keyword evidence="6 9" id="KW-0472">Membrane</keyword>
<organism evidence="12 13">
    <name type="scientific">Heligmosomoides polygyrus</name>
    <name type="common">Parasitic roundworm</name>
    <dbReference type="NCBI Taxonomy" id="6339"/>
    <lineage>
        <taxon>Eukaryota</taxon>
        <taxon>Metazoa</taxon>
        <taxon>Ecdysozoa</taxon>
        <taxon>Nematoda</taxon>
        <taxon>Chromadorea</taxon>
        <taxon>Rhabditida</taxon>
        <taxon>Rhabditina</taxon>
        <taxon>Rhabditomorpha</taxon>
        <taxon>Strongyloidea</taxon>
        <taxon>Heligmosomidae</taxon>
        <taxon>Heligmosomoides</taxon>
    </lineage>
</organism>
<gene>
    <name evidence="11" type="ORF">HPBE_LOCUS15978</name>
</gene>
<evidence type="ECO:0000259" key="10">
    <source>
        <dbReference type="Pfam" id="PF07885"/>
    </source>
</evidence>
<evidence type="ECO:0000313" key="13">
    <source>
        <dbReference type="WBParaSite" id="HPBE_0001597901-mRNA-1"/>
    </source>
</evidence>
<feature type="transmembrane region" description="Helical" evidence="9">
    <location>
        <begin position="141"/>
        <end position="159"/>
    </location>
</feature>
<evidence type="ECO:0000256" key="7">
    <source>
        <dbReference type="ARBA" id="ARBA00023303"/>
    </source>
</evidence>
<evidence type="ECO:0000313" key="12">
    <source>
        <dbReference type="Proteomes" id="UP000050761"/>
    </source>
</evidence>
<reference evidence="11 12" key="1">
    <citation type="submission" date="2018-11" db="EMBL/GenBank/DDBJ databases">
        <authorList>
            <consortium name="Pathogen Informatics"/>
        </authorList>
    </citation>
    <scope>NUCLEOTIDE SEQUENCE [LARGE SCALE GENOMIC DNA]</scope>
</reference>
<evidence type="ECO:0000256" key="1">
    <source>
        <dbReference type="ARBA" id="ARBA00004141"/>
    </source>
</evidence>
<dbReference type="InterPro" id="IPR013099">
    <property type="entry name" value="K_chnl_dom"/>
</dbReference>
<comment type="similarity">
    <text evidence="8">Belongs to the two pore domain potassium channel (TC 1.A.1.8) family.</text>
</comment>
<comment type="subcellular location">
    <subcellularLocation>
        <location evidence="1">Membrane</location>
        <topology evidence="1">Multi-pass membrane protein</topology>
    </subcellularLocation>
</comment>
<feature type="domain" description="Potassium channel" evidence="10">
    <location>
        <begin position="231"/>
        <end position="304"/>
    </location>
</feature>
<accession>A0A3P8BCL6</accession>
<dbReference type="Proteomes" id="UP000050761">
    <property type="component" value="Unassembled WGS sequence"/>
</dbReference>
<dbReference type="PANTHER" id="PTHR11003:SF152">
    <property type="entry name" value="TWIK FAMILY OF POTASSIUM CHANNELS PROTEIN 12"/>
    <property type="match status" value="1"/>
</dbReference>
<dbReference type="AlphaFoldDB" id="A0A183G3J5"/>
<keyword evidence="3 8" id="KW-0812">Transmembrane</keyword>
<dbReference type="SUPFAM" id="SSF81324">
    <property type="entry name" value="Voltage-gated potassium channels"/>
    <property type="match status" value="2"/>
</dbReference>
<accession>A0A183G3J5</accession>
<dbReference type="GO" id="GO:0022841">
    <property type="term" value="F:potassium ion leak channel activity"/>
    <property type="evidence" value="ECO:0007669"/>
    <property type="project" value="TreeGrafter"/>
</dbReference>
<keyword evidence="2 8" id="KW-0813">Transport</keyword>
<feature type="transmembrane region" description="Helical" evidence="9">
    <location>
        <begin position="20"/>
        <end position="37"/>
    </location>
</feature>
<dbReference type="Pfam" id="PF07885">
    <property type="entry name" value="Ion_trans_2"/>
    <property type="match status" value="2"/>
</dbReference>
<dbReference type="InterPro" id="IPR003280">
    <property type="entry name" value="2pore_dom_K_chnl"/>
</dbReference>
<evidence type="ECO:0000256" key="2">
    <source>
        <dbReference type="ARBA" id="ARBA00022448"/>
    </source>
</evidence>
<evidence type="ECO:0000256" key="4">
    <source>
        <dbReference type="ARBA" id="ARBA00022989"/>
    </source>
</evidence>
<evidence type="ECO:0000256" key="9">
    <source>
        <dbReference type="SAM" id="Phobius"/>
    </source>
</evidence>
<dbReference type="PANTHER" id="PTHR11003">
    <property type="entry name" value="POTASSIUM CHANNEL, SUBFAMILY K"/>
    <property type="match status" value="1"/>
</dbReference>
<reference evidence="13" key="2">
    <citation type="submission" date="2019-09" db="UniProtKB">
        <authorList>
            <consortium name="WormBaseParasite"/>
        </authorList>
    </citation>
    <scope>IDENTIFICATION</scope>
</reference>
<keyword evidence="7 8" id="KW-0407">Ion channel</keyword>
<dbReference type="WBParaSite" id="HPBE_0001597901-mRNA-1">
    <property type="protein sequence ID" value="HPBE_0001597901-mRNA-1"/>
    <property type="gene ID" value="HPBE_0001597901"/>
</dbReference>
<dbReference type="OrthoDB" id="297496at2759"/>
<feature type="domain" description="Potassium channel" evidence="10">
    <location>
        <begin position="105"/>
        <end position="158"/>
    </location>
</feature>
<evidence type="ECO:0000256" key="6">
    <source>
        <dbReference type="ARBA" id="ARBA00023136"/>
    </source>
</evidence>
<dbReference type="Gene3D" id="1.10.287.70">
    <property type="match status" value="2"/>
</dbReference>
<keyword evidence="12" id="KW-1185">Reference proteome</keyword>
<evidence type="ECO:0000256" key="5">
    <source>
        <dbReference type="ARBA" id="ARBA00023065"/>
    </source>
</evidence>
<dbReference type="GO" id="GO:0030322">
    <property type="term" value="P:stabilization of membrane potential"/>
    <property type="evidence" value="ECO:0007669"/>
    <property type="project" value="TreeGrafter"/>
</dbReference>
<evidence type="ECO:0000313" key="11">
    <source>
        <dbReference type="EMBL" id="VDP04535.1"/>
    </source>
</evidence>
<dbReference type="GO" id="GO:0015271">
    <property type="term" value="F:outward rectifier potassium channel activity"/>
    <property type="evidence" value="ECO:0007669"/>
    <property type="project" value="TreeGrafter"/>
</dbReference>
<feature type="transmembrane region" description="Helical" evidence="9">
    <location>
        <begin position="252"/>
        <end position="273"/>
    </location>
</feature>
<dbReference type="GO" id="GO:0005886">
    <property type="term" value="C:plasma membrane"/>
    <property type="evidence" value="ECO:0007669"/>
    <property type="project" value="TreeGrafter"/>
</dbReference>
<evidence type="ECO:0000256" key="3">
    <source>
        <dbReference type="ARBA" id="ARBA00022692"/>
    </source>
</evidence>
<protein>
    <submittedName>
        <fullName evidence="13">Ion channel</fullName>
    </submittedName>
</protein>